<dbReference type="AlphaFoldDB" id="A0A238YJN8"/>
<keyword evidence="1" id="KW-0732">Signal</keyword>
<keyword evidence="3" id="KW-1185">Reference proteome</keyword>
<dbReference type="Proteomes" id="UP000198310">
    <property type="component" value="Unassembled WGS sequence"/>
</dbReference>
<name>A0A238YJN8_9BACT</name>
<evidence type="ECO:0000313" key="2">
    <source>
        <dbReference type="EMBL" id="SNR70833.1"/>
    </source>
</evidence>
<accession>A0A238YJN8</accession>
<evidence type="ECO:0000256" key="1">
    <source>
        <dbReference type="SAM" id="SignalP"/>
    </source>
</evidence>
<organism evidence="2 3">
    <name type="scientific">Hymenobacter mucosus</name>
    <dbReference type="NCBI Taxonomy" id="1411120"/>
    <lineage>
        <taxon>Bacteria</taxon>
        <taxon>Pseudomonadati</taxon>
        <taxon>Bacteroidota</taxon>
        <taxon>Cytophagia</taxon>
        <taxon>Cytophagales</taxon>
        <taxon>Hymenobacteraceae</taxon>
        <taxon>Hymenobacter</taxon>
    </lineage>
</organism>
<dbReference type="InterPro" id="IPR023614">
    <property type="entry name" value="Porin_dom_sf"/>
</dbReference>
<proteinExistence type="predicted"/>
<dbReference type="RefSeq" id="WP_045687627.1">
    <property type="nucleotide sequence ID" value="NZ_FZNS01000005.1"/>
</dbReference>
<reference evidence="3" key="1">
    <citation type="submission" date="2017-06" db="EMBL/GenBank/DDBJ databases">
        <authorList>
            <person name="Varghese N."/>
            <person name="Submissions S."/>
        </authorList>
    </citation>
    <scope>NUCLEOTIDE SEQUENCE [LARGE SCALE GENOMIC DNA]</scope>
    <source>
        <strain evidence="3">DSM 28041</strain>
    </source>
</reference>
<gene>
    <name evidence="2" type="ORF">SAMN06269173_105266</name>
</gene>
<feature type="signal peptide" evidence="1">
    <location>
        <begin position="1"/>
        <end position="18"/>
    </location>
</feature>
<feature type="chain" id="PRO_5011268076" evidence="1">
    <location>
        <begin position="19"/>
        <end position="402"/>
    </location>
</feature>
<dbReference type="SUPFAM" id="SSF56935">
    <property type="entry name" value="Porins"/>
    <property type="match status" value="1"/>
</dbReference>
<sequence>MKKLLTSLLILVGGYAHGQVNDSVHKAPAAAKKWFETFAIRGYLQARYNRLLETNPDLTCEQCDRSWGRNGGISFRRIRVILYGQLHERVYFYLQPDFASTLSGSTSLNSTLLRDAYMDVGLTKSNSFRVRVGQSKIPFGFENMQSSQNRLPLDRNDAINSAFSNERDLGAFVYWAPPAIRKRFSNLVKEGLKGSGDYGVVGLGVFNGQTANRPELNNQRHVVARVSYPLTIGQHIIEPSLQAYSGEYVIARDQLSTGTKHRPDLRYPDQRVAATFVLYPQPFGIQTEYNVGRGPEFNPSTDSITTQRLHGGYVLLNYRLQYKQHQLYPFLRFQYYDGGKKHERDARSYTVREAELGVEWQPFPSFELVTMYTLSSRRFEDFQRQDNQQRGGLLRLQAQVNF</sequence>
<dbReference type="Pfam" id="PF07396">
    <property type="entry name" value="Porin_O_P"/>
    <property type="match status" value="1"/>
</dbReference>
<dbReference type="Gene3D" id="2.40.160.10">
    <property type="entry name" value="Porin"/>
    <property type="match status" value="1"/>
</dbReference>
<dbReference type="InterPro" id="IPR010870">
    <property type="entry name" value="Porin_O/P"/>
</dbReference>
<dbReference type="EMBL" id="FZNS01000005">
    <property type="protein sequence ID" value="SNR70833.1"/>
    <property type="molecule type" value="Genomic_DNA"/>
</dbReference>
<evidence type="ECO:0000313" key="3">
    <source>
        <dbReference type="Proteomes" id="UP000198310"/>
    </source>
</evidence>
<protein>
    <submittedName>
        <fullName evidence="2">Phosphate-selective porin O and P</fullName>
    </submittedName>
</protein>